<dbReference type="Proteomes" id="UP000663090">
    <property type="component" value="Chromosome"/>
</dbReference>
<evidence type="ECO:0000259" key="1">
    <source>
        <dbReference type="Pfam" id="PF14534"/>
    </source>
</evidence>
<dbReference type="Pfam" id="PF14534">
    <property type="entry name" value="DUF4440"/>
    <property type="match status" value="1"/>
</dbReference>
<feature type="domain" description="DUF4440" evidence="1">
    <location>
        <begin position="12"/>
        <end position="133"/>
    </location>
</feature>
<dbReference type="RefSeq" id="WP_206714331.1">
    <property type="nucleotide sequence ID" value="NZ_CP071091.1"/>
</dbReference>
<organism evidence="2 3">
    <name type="scientific">Myxococcus landrumensis</name>
    <dbReference type="NCBI Taxonomy" id="2813577"/>
    <lineage>
        <taxon>Bacteria</taxon>
        <taxon>Pseudomonadati</taxon>
        <taxon>Myxococcota</taxon>
        <taxon>Myxococcia</taxon>
        <taxon>Myxococcales</taxon>
        <taxon>Cystobacterineae</taxon>
        <taxon>Myxococcaceae</taxon>
        <taxon>Myxococcus</taxon>
    </lineage>
</organism>
<sequence length="149" mass="16876">MEPTQGFDEAGVLAAVERVREALKDMDARRLAACFAEDADFNAPPGTWLRGRKAIEETHEAIFSPTPQPGRVSFAQAKSTTRVLGVRFLRPDVAVVDWEWTQSGATFDGQPWPDRRGMLSMVWTRDEDAEWRVRVWRNKDYAQLVGAPK</sequence>
<reference evidence="2 3" key="1">
    <citation type="submission" date="2021-02" db="EMBL/GenBank/DDBJ databases">
        <title>De Novo genome assembly of isolated myxobacteria.</title>
        <authorList>
            <person name="Stevens D.C."/>
        </authorList>
    </citation>
    <scope>NUCLEOTIDE SEQUENCE [LARGE SCALE GENOMIC DNA]</scope>
    <source>
        <strain evidence="2 3">SCHIC003</strain>
    </source>
</reference>
<accession>A0ABX7N2E9</accession>
<keyword evidence="3" id="KW-1185">Reference proteome</keyword>
<dbReference type="NCBIfam" id="TIGR02246">
    <property type="entry name" value="SgcJ/EcaC family oxidoreductase"/>
    <property type="match status" value="1"/>
</dbReference>
<dbReference type="SUPFAM" id="SSF54427">
    <property type="entry name" value="NTF2-like"/>
    <property type="match status" value="1"/>
</dbReference>
<dbReference type="Gene3D" id="3.10.450.50">
    <property type="match status" value="1"/>
</dbReference>
<protein>
    <submittedName>
        <fullName evidence="2">SgcJ/EcaC family oxidoreductase</fullName>
    </submittedName>
</protein>
<dbReference type="InterPro" id="IPR027843">
    <property type="entry name" value="DUF4440"/>
</dbReference>
<dbReference type="InterPro" id="IPR032710">
    <property type="entry name" value="NTF2-like_dom_sf"/>
</dbReference>
<dbReference type="EMBL" id="CP071091">
    <property type="protein sequence ID" value="QSQ12609.1"/>
    <property type="molecule type" value="Genomic_DNA"/>
</dbReference>
<dbReference type="InterPro" id="IPR011944">
    <property type="entry name" value="Steroid_delta5-4_isomerase"/>
</dbReference>
<proteinExistence type="predicted"/>
<name>A0ABX7N2E9_9BACT</name>
<evidence type="ECO:0000313" key="2">
    <source>
        <dbReference type="EMBL" id="QSQ12609.1"/>
    </source>
</evidence>
<evidence type="ECO:0000313" key="3">
    <source>
        <dbReference type="Proteomes" id="UP000663090"/>
    </source>
</evidence>
<gene>
    <name evidence="2" type="ORF">JY572_30225</name>
</gene>